<evidence type="ECO:0000313" key="9">
    <source>
        <dbReference type="Proteomes" id="UP000700334"/>
    </source>
</evidence>
<sequence>SAQAAPPVPLLPFSPPPRLSSPCRVTAFRASRATLPSKPRDAMGRPLWRLLETEPLEGIGPGRAGRQAPGYRHALNGARKGAGWRPQWLEPRRLVMGRTYIVDETVGQYLSSISLQGKAFVSGLLIGQCSSQKDYVILATRTPPKEEQNENLKHPKAKLDNLDEEWATEHANQVSRMLPGGLLVLGVFIITTLEMGNDFQNALRRLIFAVERSMNKKKLWNFTEEEISERVTLHICSSTKKTVCRTYDIHDPKSSAKPADWKYQNGLSSSWVSLECAVHVNIHIPLSSTSVSYTLEKNTKTGLARWAKQIENGVYLINGQVKDEDSDLLEGQKKSSRGNVQATSHSFDVRVLTQLLLNSDHRSTATVQICSGSVNLRGAVKCRAYIHCNKPKVKDAVQAMKRDILNTVADRCEILFEDLLLNEIPEKKVMCIKLNSGKEFHILPLRVFVPIPGSSVMLCDYKFGDESAEEIKDHFREMLDHMIQTEDLEIAEEINTVCVSSVSTEPSLDNTDDEQRKQPVKTTMVLKIRQNIGILFTL</sequence>
<gene>
    <name evidence="8" type="ORF">J0S82_009107</name>
</gene>
<dbReference type="PANTHER" id="PTHR33966:SF1">
    <property type="entry name" value="PROTEIN ODR-4 HOMOLOG"/>
    <property type="match status" value="1"/>
</dbReference>
<dbReference type="EMBL" id="JAGFMF010011659">
    <property type="protein sequence ID" value="KAG8517165.1"/>
    <property type="molecule type" value="Genomic_DNA"/>
</dbReference>
<comment type="similarity">
    <text evidence="3">Belongs to the ODR-4 family.</text>
</comment>
<comment type="subcellular location">
    <subcellularLocation>
        <location evidence="2">Membrane</location>
    </subcellularLocation>
</comment>
<feature type="non-terminal residue" evidence="8">
    <location>
        <position position="1"/>
    </location>
</feature>
<evidence type="ECO:0000256" key="1">
    <source>
        <dbReference type="ARBA" id="ARBA00003891"/>
    </source>
</evidence>
<name>A0A8J6AH76_GALPY</name>
<evidence type="ECO:0000256" key="4">
    <source>
        <dbReference type="ARBA" id="ARBA00020550"/>
    </source>
</evidence>
<keyword evidence="7" id="KW-0472">Membrane</keyword>
<dbReference type="Pfam" id="PF14778">
    <property type="entry name" value="ODR4-like"/>
    <property type="match status" value="1"/>
</dbReference>
<protein>
    <recommendedName>
        <fullName evidence="4">Protein odr-4 homolog</fullName>
    </recommendedName>
</protein>
<organism evidence="8 9">
    <name type="scientific">Galemys pyrenaicus</name>
    <name type="common">Iberian desman</name>
    <name type="synonym">Pyrenean desman</name>
    <dbReference type="NCBI Taxonomy" id="202257"/>
    <lineage>
        <taxon>Eukaryota</taxon>
        <taxon>Metazoa</taxon>
        <taxon>Chordata</taxon>
        <taxon>Craniata</taxon>
        <taxon>Vertebrata</taxon>
        <taxon>Euteleostomi</taxon>
        <taxon>Mammalia</taxon>
        <taxon>Eutheria</taxon>
        <taxon>Laurasiatheria</taxon>
        <taxon>Eulipotyphla</taxon>
        <taxon>Talpidae</taxon>
        <taxon>Galemys</taxon>
    </lineage>
</organism>
<dbReference type="AlphaFoldDB" id="A0A8J6AH76"/>
<evidence type="ECO:0000256" key="3">
    <source>
        <dbReference type="ARBA" id="ARBA00010131"/>
    </source>
</evidence>
<dbReference type="InterPro" id="IPR029454">
    <property type="entry name" value="ODR-4-like"/>
</dbReference>
<evidence type="ECO:0000313" key="8">
    <source>
        <dbReference type="EMBL" id="KAG8517165.1"/>
    </source>
</evidence>
<evidence type="ECO:0000256" key="2">
    <source>
        <dbReference type="ARBA" id="ARBA00004370"/>
    </source>
</evidence>
<keyword evidence="5" id="KW-0812">Transmembrane</keyword>
<dbReference type="GO" id="GO:0016020">
    <property type="term" value="C:membrane"/>
    <property type="evidence" value="ECO:0007669"/>
    <property type="project" value="UniProtKB-SubCell"/>
</dbReference>
<comment type="function">
    <text evidence="1">May play a role in the trafficking of a subset of G-protein coupled receptors.</text>
</comment>
<dbReference type="OrthoDB" id="21458at2759"/>
<evidence type="ECO:0000256" key="7">
    <source>
        <dbReference type="ARBA" id="ARBA00023136"/>
    </source>
</evidence>
<keyword evidence="9" id="KW-1185">Reference proteome</keyword>
<comment type="caution">
    <text evidence="8">The sequence shown here is derived from an EMBL/GenBank/DDBJ whole genome shotgun (WGS) entry which is preliminary data.</text>
</comment>
<dbReference type="PANTHER" id="PTHR33966">
    <property type="entry name" value="PROTEIN ODR-4 HOMOLOG"/>
    <property type="match status" value="1"/>
</dbReference>
<dbReference type="Proteomes" id="UP000700334">
    <property type="component" value="Unassembled WGS sequence"/>
</dbReference>
<keyword evidence="6" id="KW-1133">Transmembrane helix</keyword>
<dbReference type="GO" id="GO:0008104">
    <property type="term" value="P:intracellular protein localization"/>
    <property type="evidence" value="ECO:0007669"/>
    <property type="project" value="TreeGrafter"/>
</dbReference>
<reference evidence="8" key="1">
    <citation type="journal article" date="2021" name="Evol. Appl.">
        <title>The genome of the Pyrenean desman and the effects of bottlenecks and inbreeding on the genomic landscape of an endangered species.</title>
        <authorList>
            <person name="Escoda L."/>
            <person name="Castresana J."/>
        </authorList>
    </citation>
    <scope>NUCLEOTIDE SEQUENCE</scope>
    <source>
        <strain evidence="8">IBE-C5619</strain>
    </source>
</reference>
<evidence type="ECO:0000256" key="6">
    <source>
        <dbReference type="ARBA" id="ARBA00022989"/>
    </source>
</evidence>
<proteinExistence type="inferred from homology"/>
<evidence type="ECO:0000256" key="5">
    <source>
        <dbReference type="ARBA" id="ARBA00022692"/>
    </source>
</evidence>
<dbReference type="GO" id="GO:0012505">
    <property type="term" value="C:endomembrane system"/>
    <property type="evidence" value="ECO:0007669"/>
    <property type="project" value="TreeGrafter"/>
</dbReference>
<accession>A0A8J6AH76</accession>